<gene>
    <name evidence="1" type="ORF">FOB51_14275</name>
</gene>
<evidence type="ECO:0000313" key="1">
    <source>
        <dbReference type="EMBL" id="QEU09071.1"/>
    </source>
</evidence>
<proteinExistence type="predicted"/>
<dbReference type="EMBL" id="CP044081">
    <property type="protein sequence ID" value="QEU09071.1"/>
    <property type="molecule type" value="Genomic_DNA"/>
</dbReference>
<accession>A0A5P2QSN3</accession>
<dbReference type="RefSeq" id="WP_120441674.1">
    <property type="nucleotide sequence ID" value="NZ_CP044081.1"/>
</dbReference>
<dbReference type="AlphaFoldDB" id="A0A5P2QSN3"/>
<protein>
    <submittedName>
        <fullName evidence="1">Uncharacterized protein</fullName>
    </submittedName>
</protein>
<evidence type="ECO:0000313" key="2">
    <source>
        <dbReference type="Proteomes" id="UP000324507"/>
    </source>
</evidence>
<sequence length="65" mass="7631">MEGAALRLEREREMVWWGAMLPHLKKTPDLKTFVGRVDVARTRAERVRQFHAAWDKIDRALGRSN</sequence>
<organism evidence="1 2">
    <name type="scientific">Paracoccus yeei</name>
    <dbReference type="NCBI Taxonomy" id="147645"/>
    <lineage>
        <taxon>Bacteria</taxon>
        <taxon>Pseudomonadati</taxon>
        <taxon>Pseudomonadota</taxon>
        <taxon>Alphaproteobacteria</taxon>
        <taxon>Rhodobacterales</taxon>
        <taxon>Paracoccaceae</taxon>
        <taxon>Paracoccus</taxon>
    </lineage>
</organism>
<dbReference type="Proteomes" id="UP000324507">
    <property type="component" value="Chromosome"/>
</dbReference>
<reference evidence="1 2" key="1">
    <citation type="submission" date="2019-09" db="EMBL/GenBank/DDBJ databases">
        <title>FDA dAtabase for Regulatory Grade micrObial Sequences (FDA-ARGOS): Supporting development and validation of Infectious Disease Dx tests.</title>
        <authorList>
            <person name="Sciortino C."/>
            <person name="Tallon L."/>
            <person name="Sadzewicz L."/>
            <person name="Vavikolanu K."/>
            <person name="Mehta A."/>
            <person name="Aluvathingal J."/>
            <person name="Nadendla S."/>
            <person name="Nandy P."/>
            <person name="Geyer C."/>
            <person name="Yan Y."/>
            <person name="Sichtig H."/>
        </authorList>
    </citation>
    <scope>NUCLEOTIDE SEQUENCE [LARGE SCALE GENOMIC DNA]</scope>
    <source>
        <strain evidence="1 2">FDAARGOS_643</strain>
    </source>
</reference>
<name>A0A5P2QSN3_9RHOB</name>